<proteinExistence type="predicted"/>
<dbReference type="Proteomes" id="UP000282800">
    <property type="component" value="Unassembled WGS sequence"/>
</dbReference>
<dbReference type="GO" id="GO:0004176">
    <property type="term" value="F:ATP-dependent peptidase activity"/>
    <property type="evidence" value="ECO:0007669"/>
    <property type="project" value="InterPro"/>
</dbReference>
<gene>
    <name evidence="1" type="ORF">EJA06_003750</name>
</gene>
<dbReference type="Gene3D" id="1.20.58.760">
    <property type="entry name" value="Peptidase M41"/>
    <property type="match status" value="1"/>
</dbReference>
<reference evidence="1 2" key="1">
    <citation type="submission" date="2019-01" db="EMBL/GenBank/DDBJ databases">
        <title>High-quality draft genome of. Pseudomonas songnenensis str. L103, a full-fledged denitrifier isolated from 100 meters deep aquifer in a heavily nitrogen fertilized agricultural area.</title>
        <authorList>
            <person name="Liu M."/>
            <person name="Liu B."/>
        </authorList>
    </citation>
    <scope>NUCLEOTIDE SEQUENCE [LARGE SCALE GENOMIC DNA]</scope>
    <source>
        <strain evidence="1 2">L103</strain>
    </source>
</reference>
<dbReference type="GO" id="GO:0005524">
    <property type="term" value="F:ATP binding"/>
    <property type="evidence" value="ECO:0007669"/>
    <property type="project" value="InterPro"/>
</dbReference>
<accession>A0A482UC05</accession>
<dbReference type="InterPro" id="IPR037219">
    <property type="entry name" value="Peptidase_M41-like"/>
</dbReference>
<dbReference type="SUPFAM" id="SSF140990">
    <property type="entry name" value="FtsH protease domain-like"/>
    <property type="match status" value="1"/>
</dbReference>
<evidence type="ECO:0000313" key="2">
    <source>
        <dbReference type="Proteomes" id="UP000282800"/>
    </source>
</evidence>
<evidence type="ECO:0000313" key="1">
    <source>
        <dbReference type="EMBL" id="RYJ64376.1"/>
    </source>
</evidence>
<dbReference type="RefSeq" id="WP_126188711.1">
    <property type="nucleotide sequence ID" value="NZ_RWYU02000001.1"/>
</dbReference>
<dbReference type="GO" id="GO:0004222">
    <property type="term" value="F:metalloendopeptidase activity"/>
    <property type="evidence" value="ECO:0007669"/>
    <property type="project" value="InterPro"/>
</dbReference>
<comment type="caution">
    <text evidence="1">The sequence shown here is derived from an EMBL/GenBank/DDBJ whole genome shotgun (WGS) entry which is preliminary data.</text>
</comment>
<evidence type="ECO:0008006" key="3">
    <source>
        <dbReference type="Google" id="ProtNLM"/>
    </source>
</evidence>
<dbReference type="EMBL" id="RWYU02000001">
    <property type="protein sequence ID" value="RYJ64376.1"/>
    <property type="molecule type" value="Genomic_DNA"/>
</dbReference>
<dbReference type="OrthoDB" id="6932451at2"/>
<name>A0A482UC05_9PSED</name>
<dbReference type="GO" id="GO:0006508">
    <property type="term" value="P:proteolysis"/>
    <property type="evidence" value="ECO:0007669"/>
    <property type="project" value="InterPro"/>
</dbReference>
<protein>
    <recommendedName>
        <fullName evidence="3">Peptidase M41 domain-containing protein</fullName>
    </recommendedName>
</protein>
<dbReference type="AlphaFoldDB" id="A0A482UC05"/>
<organism evidence="1 2">
    <name type="scientific">Pseudomonas songnenensis</name>
    <dbReference type="NCBI Taxonomy" id="1176259"/>
    <lineage>
        <taxon>Bacteria</taxon>
        <taxon>Pseudomonadati</taxon>
        <taxon>Pseudomonadota</taxon>
        <taxon>Gammaproteobacteria</taxon>
        <taxon>Pseudomonadales</taxon>
        <taxon>Pseudomonadaceae</taxon>
        <taxon>Pseudomonas</taxon>
    </lineage>
</organism>
<sequence length="221" mass="24282">MTIQNGACAPRGSACLEKAKPSRRVAIHEAGHALAYWWNGQGIYSATARTKADMRTGPYVTRRGLERGEVEGIVEAADFIGAPSLALEHGHAMDNELLAELVARDLLHAYSGPVAEAIYRRTSLEWVLWNGGYGDWQIANDLLALVPEADRPEAERQAIARCRELVRRYWPAVAALADLLQKHGHVEGEDVEALLCAVTGEAPEFRGNPLADLEKRGVRHE</sequence>